<accession>A0A1G6PT48</accession>
<protein>
    <submittedName>
        <fullName evidence="1">Uncharacterized protein</fullName>
    </submittedName>
</protein>
<reference evidence="1 2" key="1">
    <citation type="submission" date="2016-10" db="EMBL/GenBank/DDBJ databases">
        <authorList>
            <person name="Varghese N."/>
            <person name="Submissions S."/>
        </authorList>
    </citation>
    <scope>NUCLEOTIDE SEQUENCE [LARGE SCALE GENOMIC DNA]</scope>
    <source>
        <strain evidence="1 2">WG10</strain>
    </source>
</reference>
<organism evidence="1 2">
    <name type="scientific">Halanaerobium congolense</name>
    <dbReference type="NCBI Taxonomy" id="54121"/>
    <lineage>
        <taxon>Bacteria</taxon>
        <taxon>Bacillati</taxon>
        <taxon>Bacillota</taxon>
        <taxon>Clostridia</taxon>
        <taxon>Halanaerobiales</taxon>
        <taxon>Halanaerobiaceae</taxon>
        <taxon>Halanaerobium</taxon>
    </lineage>
</organism>
<dbReference type="EMBL" id="FMYT01000015">
    <property type="protein sequence ID" value="SDC83303.1"/>
    <property type="molecule type" value="Genomic_DNA"/>
</dbReference>
<proteinExistence type="predicted"/>
<name>A0A1G6PT48_9FIRM</name>
<sequence length="166" mass="18910">MISLSSARNLVEEVIGEELPVIYMDLTLQDWIRKGVISRIKVDSGIALYPDIVSAEILTAIILREKYSLEEIASARRCLELEGSHPNQITEEDIIRFINCSKLLVDKKLVAKLSLNNIDSLEKIKELIDDLVKEKQHLEVVGDYLSEFLKAGKKLRKVQKNKDYVS</sequence>
<dbReference type="Proteomes" id="UP000324896">
    <property type="component" value="Unassembled WGS sequence"/>
</dbReference>
<dbReference type="RefSeq" id="WP_089723245.1">
    <property type="nucleotide sequence ID" value="NZ_FMYT01000015.1"/>
</dbReference>
<evidence type="ECO:0000313" key="1">
    <source>
        <dbReference type="EMBL" id="SDC83303.1"/>
    </source>
</evidence>
<gene>
    <name evidence="1" type="ORF">SAMN04488597_11559</name>
</gene>
<evidence type="ECO:0000313" key="2">
    <source>
        <dbReference type="Proteomes" id="UP000324896"/>
    </source>
</evidence>
<dbReference type="AlphaFoldDB" id="A0A1G6PT48"/>